<gene>
    <name evidence="2" type="ORF">THRCLA_20016</name>
</gene>
<evidence type="ECO:0000313" key="2">
    <source>
        <dbReference type="EMBL" id="OQS07981.1"/>
    </source>
</evidence>
<name>A0A1W0ACM8_9STRA</name>
<sequence>MYSEYMIKSIYTIHIDITKQNDNSMTFMYRFLYNYLFPLLVRLFAWTDKNIYQMIQIQKFFMSGTILHIIFFGIMSMSI</sequence>
<dbReference type="EMBL" id="JNBS01000014">
    <property type="protein sequence ID" value="OQS07981.1"/>
    <property type="molecule type" value="Genomic_DNA"/>
</dbReference>
<evidence type="ECO:0000313" key="3">
    <source>
        <dbReference type="Proteomes" id="UP000243217"/>
    </source>
</evidence>
<proteinExistence type="predicted"/>
<protein>
    <submittedName>
        <fullName evidence="2">Uncharacterized protein</fullName>
    </submittedName>
</protein>
<evidence type="ECO:0000256" key="1">
    <source>
        <dbReference type="SAM" id="Phobius"/>
    </source>
</evidence>
<keyword evidence="1" id="KW-0472">Membrane</keyword>
<feature type="transmembrane region" description="Helical" evidence="1">
    <location>
        <begin position="57"/>
        <end position="77"/>
    </location>
</feature>
<dbReference type="Proteomes" id="UP000243217">
    <property type="component" value="Unassembled WGS sequence"/>
</dbReference>
<dbReference type="AlphaFoldDB" id="A0A1W0ACM8"/>
<accession>A0A1W0ACM8</accession>
<keyword evidence="1" id="KW-0812">Transmembrane</keyword>
<comment type="caution">
    <text evidence="2">The sequence shown here is derived from an EMBL/GenBank/DDBJ whole genome shotgun (WGS) entry which is preliminary data.</text>
</comment>
<keyword evidence="1" id="KW-1133">Transmembrane helix</keyword>
<keyword evidence="3" id="KW-1185">Reference proteome</keyword>
<organism evidence="2 3">
    <name type="scientific">Thraustotheca clavata</name>
    <dbReference type="NCBI Taxonomy" id="74557"/>
    <lineage>
        <taxon>Eukaryota</taxon>
        <taxon>Sar</taxon>
        <taxon>Stramenopiles</taxon>
        <taxon>Oomycota</taxon>
        <taxon>Saprolegniomycetes</taxon>
        <taxon>Saprolegniales</taxon>
        <taxon>Achlyaceae</taxon>
        <taxon>Thraustotheca</taxon>
    </lineage>
</organism>
<reference evidence="2 3" key="1">
    <citation type="journal article" date="2014" name="Genome Biol. Evol.">
        <title>The secreted proteins of Achlya hypogyna and Thraustotheca clavata identify the ancestral oomycete secretome and reveal gene acquisitions by horizontal gene transfer.</title>
        <authorList>
            <person name="Misner I."/>
            <person name="Blouin N."/>
            <person name="Leonard G."/>
            <person name="Richards T.A."/>
            <person name="Lane C.E."/>
        </authorList>
    </citation>
    <scope>NUCLEOTIDE SEQUENCE [LARGE SCALE GENOMIC DNA]</scope>
    <source>
        <strain evidence="2 3">ATCC 34112</strain>
    </source>
</reference>
<feature type="transmembrane region" description="Helical" evidence="1">
    <location>
        <begin position="27"/>
        <end position="45"/>
    </location>
</feature>